<dbReference type="GO" id="GO:0005634">
    <property type="term" value="C:nucleus"/>
    <property type="evidence" value="ECO:0007669"/>
    <property type="project" value="UniProtKB-SubCell"/>
</dbReference>
<accession>A0A7J8M3H7</accession>
<organism evidence="12 13">
    <name type="scientific">Gossypium lobatum</name>
    <dbReference type="NCBI Taxonomy" id="34289"/>
    <lineage>
        <taxon>Eukaryota</taxon>
        <taxon>Viridiplantae</taxon>
        <taxon>Streptophyta</taxon>
        <taxon>Embryophyta</taxon>
        <taxon>Tracheophyta</taxon>
        <taxon>Spermatophyta</taxon>
        <taxon>Magnoliopsida</taxon>
        <taxon>eudicotyledons</taxon>
        <taxon>Gunneridae</taxon>
        <taxon>Pentapetalae</taxon>
        <taxon>rosids</taxon>
        <taxon>malvids</taxon>
        <taxon>Malvales</taxon>
        <taxon>Malvaceae</taxon>
        <taxon>Malvoideae</taxon>
        <taxon>Gossypium</taxon>
    </lineage>
</organism>
<keyword evidence="3" id="KW-0238">DNA-binding</keyword>
<feature type="domain" description="CCHC-type" evidence="9">
    <location>
        <begin position="7"/>
        <end position="22"/>
    </location>
</feature>
<keyword evidence="4" id="KW-0804">Transcription</keyword>
<feature type="compositionally biased region" description="Low complexity" evidence="7">
    <location>
        <begin position="166"/>
        <end position="176"/>
    </location>
</feature>
<evidence type="ECO:0000313" key="12">
    <source>
        <dbReference type="EMBL" id="MBA0559267.1"/>
    </source>
</evidence>
<dbReference type="InterPro" id="IPR017884">
    <property type="entry name" value="SANT_dom"/>
</dbReference>
<dbReference type="PROSITE" id="PS50090">
    <property type="entry name" value="MYB_LIKE"/>
    <property type="match status" value="1"/>
</dbReference>
<dbReference type="PROSITE" id="PS50158">
    <property type="entry name" value="ZF_CCHC"/>
    <property type="match status" value="1"/>
</dbReference>
<feature type="region of interest" description="Disordered" evidence="7">
    <location>
        <begin position="294"/>
        <end position="316"/>
    </location>
</feature>
<dbReference type="InterPro" id="IPR001005">
    <property type="entry name" value="SANT/Myb"/>
</dbReference>
<keyword evidence="5" id="KW-0539">Nucleus</keyword>
<dbReference type="AlphaFoldDB" id="A0A7J8M3H7"/>
<dbReference type="InterPro" id="IPR009057">
    <property type="entry name" value="Homeodomain-like_sf"/>
</dbReference>
<evidence type="ECO:0000256" key="4">
    <source>
        <dbReference type="ARBA" id="ARBA00023163"/>
    </source>
</evidence>
<dbReference type="NCBIfam" id="TIGR01557">
    <property type="entry name" value="myb_SHAQKYF"/>
    <property type="match status" value="1"/>
</dbReference>
<feature type="compositionally biased region" description="Polar residues" evidence="7">
    <location>
        <begin position="300"/>
        <end position="309"/>
    </location>
</feature>
<keyword evidence="2" id="KW-0805">Transcription regulation</keyword>
<dbReference type="PROSITE" id="PS51293">
    <property type="entry name" value="SANT"/>
    <property type="match status" value="1"/>
</dbReference>
<comment type="caution">
    <text evidence="12">The sequence shown here is derived from an EMBL/GenBank/DDBJ whole genome shotgun (WGS) entry which is preliminary data.</text>
</comment>
<keyword evidence="13" id="KW-1185">Reference proteome</keyword>
<sequence>MVKEAGRKCSHCGHNGHNSRTCYVHNSRCCNGKGGCVKLFGVKIGAMDQKRENVMKKSFSMGNLQSHAENNNDDDGYFSDGQIQSKKHKASHERKRGKPWTEEEHRTFLAGLRKLGKGDWRGISKNFVPTRTPTQVASHAQKYFLRQAGTDKKKRRPSLFDMEFQESGSSASPSDSPSEETSRSSPQTSKPFPHHCLDDRPIRSLTESHSFPTYYYLGTTDQPTAPEAKLMAYLPFMHANIMNQAAPRYINTKALVNVAAHPSGIPSPRSVHHSMFRAGPSASSTEKDVLELKIAPPQSPKNATTSLPSHASIRVI</sequence>
<dbReference type="SUPFAM" id="SSF46689">
    <property type="entry name" value="Homeodomain-like"/>
    <property type="match status" value="1"/>
</dbReference>
<feature type="region of interest" description="Disordered" evidence="7">
    <location>
        <begin position="64"/>
        <end position="103"/>
    </location>
</feature>
<evidence type="ECO:0000256" key="1">
    <source>
        <dbReference type="ARBA" id="ARBA00004123"/>
    </source>
</evidence>
<evidence type="ECO:0000256" key="6">
    <source>
        <dbReference type="PROSITE-ProRule" id="PRU00047"/>
    </source>
</evidence>
<feature type="domain" description="SANT" evidence="10">
    <location>
        <begin position="95"/>
        <end position="148"/>
    </location>
</feature>
<dbReference type="Proteomes" id="UP000593572">
    <property type="component" value="Unassembled WGS sequence"/>
</dbReference>
<comment type="subcellular location">
    <subcellularLocation>
        <location evidence="1">Nucleus</location>
    </subcellularLocation>
</comment>
<evidence type="ECO:0000256" key="5">
    <source>
        <dbReference type="ARBA" id="ARBA00023242"/>
    </source>
</evidence>
<dbReference type="FunFam" id="1.10.10.60:FF:000009">
    <property type="entry name" value="transcription factor MYB1R1"/>
    <property type="match status" value="1"/>
</dbReference>
<dbReference type="GO" id="GO:0009739">
    <property type="term" value="P:response to gibberellin"/>
    <property type="evidence" value="ECO:0007669"/>
    <property type="project" value="TreeGrafter"/>
</dbReference>
<keyword evidence="6" id="KW-0862">Zinc</keyword>
<proteinExistence type="predicted"/>
<dbReference type="InterPro" id="IPR017930">
    <property type="entry name" value="Myb_dom"/>
</dbReference>
<dbReference type="GO" id="GO:0008270">
    <property type="term" value="F:zinc ion binding"/>
    <property type="evidence" value="ECO:0007669"/>
    <property type="project" value="UniProtKB-KW"/>
</dbReference>
<evidence type="ECO:0000256" key="7">
    <source>
        <dbReference type="SAM" id="MobiDB-lite"/>
    </source>
</evidence>
<reference evidence="12 13" key="1">
    <citation type="journal article" date="2019" name="Genome Biol. Evol.">
        <title>Insights into the evolution of the New World diploid cottons (Gossypium, subgenus Houzingenia) based on genome sequencing.</title>
        <authorList>
            <person name="Grover C.E."/>
            <person name="Arick M.A. 2nd"/>
            <person name="Thrash A."/>
            <person name="Conover J.L."/>
            <person name="Sanders W.S."/>
            <person name="Peterson D.G."/>
            <person name="Frelichowski J.E."/>
            <person name="Scheffler J.A."/>
            <person name="Scheffler B.E."/>
            <person name="Wendel J.F."/>
        </authorList>
    </citation>
    <scope>NUCLEOTIDE SEQUENCE [LARGE SCALE GENOMIC DNA]</scope>
    <source>
        <strain evidence="12">157</strain>
        <tissue evidence="12">Leaf</tissue>
    </source>
</reference>
<dbReference type="PROSITE" id="PS51294">
    <property type="entry name" value="HTH_MYB"/>
    <property type="match status" value="1"/>
</dbReference>
<dbReference type="CDD" id="cd00167">
    <property type="entry name" value="SANT"/>
    <property type="match status" value="1"/>
</dbReference>
<dbReference type="Gene3D" id="1.10.10.60">
    <property type="entry name" value="Homeodomain-like"/>
    <property type="match status" value="1"/>
</dbReference>
<dbReference type="PANTHER" id="PTHR44191:SF45">
    <property type="entry name" value="TRANSCRIPTION FACTOR MYB1R1-LIKE"/>
    <property type="match status" value="1"/>
</dbReference>
<evidence type="ECO:0000256" key="3">
    <source>
        <dbReference type="ARBA" id="ARBA00023125"/>
    </source>
</evidence>
<dbReference type="InterPro" id="IPR001878">
    <property type="entry name" value="Znf_CCHC"/>
</dbReference>
<keyword evidence="6" id="KW-0863">Zinc-finger</keyword>
<dbReference type="GO" id="GO:0009723">
    <property type="term" value="P:response to ethylene"/>
    <property type="evidence" value="ECO:0007669"/>
    <property type="project" value="TreeGrafter"/>
</dbReference>
<feature type="region of interest" description="Disordered" evidence="7">
    <location>
        <begin position="162"/>
        <end position="201"/>
    </location>
</feature>
<evidence type="ECO:0000256" key="2">
    <source>
        <dbReference type="ARBA" id="ARBA00023015"/>
    </source>
</evidence>
<feature type="domain" description="HTH myb-type" evidence="11">
    <location>
        <begin position="92"/>
        <end position="148"/>
    </location>
</feature>
<name>A0A7J8M3H7_9ROSI</name>
<feature type="compositionally biased region" description="Basic residues" evidence="7">
    <location>
        <begin position="85"/>
        <end position="98"/>
    </location>
</feature>
<dbReference type="InterPro" id="IPR052245">
    <property type="entry name" value="Plant_Stress_Dev_TF"/>
</dbReference>
<keyword evidence="6" id="KW-0479">Metal-binding</keyword>
<feature type="domain" description="Myb-like" evidence="8">
    <location>
        <begin position="92"/>
        <end position="144"/>
    </location>
</feature>
<dbReference type="InterPro" id="IPR006447">
    <property type="entry name" value="Myb_dom_plants"/>
</dbReference>
<dbReference type="PANTHER" id="PTHR44191">
    <property type="entry name" value="TRANSCRIPTION FACTOR KUA1"/>
    <property type="match status" value="1"/>
</dbReference>
<evidence type="ECO:0000259" key="9">
    <source>
        <dbReference type="PROSITE" id="PS50158"/>
    </source>
</evidence>
<dbReference type="EMBL" id="JABEZX010000006">
    <property type="protein sequence ID" value="MBA0559267.1"/>
    <property type="molecule type" value="Genomic_DNA"/>
</dbReference>
<gene>
    <name evidence="12" type="ORF">Golob_016238</name>
</gene>
<dbReference type="GO" id="GO:0003677">
    <property type="term" value="F:DNA binding"/>
    <property type="evidence" value="ECO:0007669"/>
    <property type="project" value="UniProtKB-KW"/>
</dbReference>
<dbReference type="GO" id="GO:0006355">
    <property type="term" value="P:regulation of DNA-templated transcription"/>
    <property type="evidence" value="ECO:0007669"/>
    <property type="project" value="UniProtKB-ARBA"/>
</dbReference>
<evidence type="ECO:0000259" key="10">
    <source>
        <dbReference type="PROSITE" id="PS51293"/>
    </source>
</evidence>
<evidence type="ECO:0000259" key="11">
    <source>
        <dbReference type="PROSITE" id="PS51294"/>
    </source>
</evidence>
<dbReference type="SMART" id="SM00717">
    <property type="entry name" value="SANT"/>
    <property type="match status" value="1"/>
</dbReference>
<evidence type="ECO:0000313" key="13">
    <source>
        <dbReference type="Proteomes" id="UP000593572"/>
    </source>
</evidence>
<protein>
    <submittedName>
        <fullName evidence="12">Uncharacterized protein</fullName>
    </submittedName>
</protein>
<dbReference type="Pfam" id="PF00249">
    <property type="entry name" value="Myb_DNA-binding"/>
    <property type="match status" value="1"/>
</dbReference>
<evidence type="ECO:0000259" key="8">
    <source>
        <dbReference type="PROSITE" id="PS50090"/>
    </source>
</evidence>